<dbReference type="OrthoDB" id="9884289at2759"/>
<name>A0A4Y2NWE8_ARAVE</name>
<comment type="caution">
    <text evidence="1">The sequence shown here is derived from an EMBL/GenBank/DDBJ whole genome shotgun (WGS) entry which is preliminary data.</text>
</comment>
<accession>A0A4Y2NWE8</accession>
<evidence type="ECO:0000313" key="2">
    <source>
        <dbReference type="Proteomes" id="UP000499080"/>
    </source>
</evidence>
<dbReference type="Proteomes" id="UP000499080">
    <property type="component" value="Unassembled WGS sequence"/>
</dbReference>
<dbReference type="AlphaFoldDB" id="A0A4Y2NWE8"/>
<protein>
    <submittedName>
        <fullName evidence="1">Uncharacterized protein</fullName>
    </submittedName>
</protein>
<keyword evidence="2" id="KW-1185">Reference proteome</keyword>
<sequence length="123" mass="14606">MKSFLPLQKFQEDDTKVWAINRQQRKEQHFFRKILKKIGPNRLSPVSVEWGGLRRDRAHRVKDLVHTRDCWKVNILFNWEFCRRYEKLMTHKMSLFSAQGSAVASWQCLSFKIVVSGVRGLIS</sequence>
<evidence type="ECO:0000313" key="1">
    <source>
        <dbReference type="EMBL" id="GBN43898.1"/>
    </source>
</evidence>
<dbReference type="EMBL" id="BGPR01130140">
    <property type="protein sequence ID" value="GBN43898.1"/>
    <property type="molecule type" value="Genomic_DNA"/>
</dbReference>
<proteinExistence type="predicted"/>
<gene>
    <name evidence="1" type="ORF">AVEN_274539_1</name>
</gene>
<reference evidence="1 2" key="1">
    <citation type="journal article" date="2019" name="Sci. Rep.">
        <title>Orb-weaving spider Araneus ventricosus genome elucidates the spidroin gene catalogue.</title>
        <authorList>
            <person name="Kono N."/>
            <person name="Nakamura H."/>
            <person name="Ohtoshi R."/>
            <person name="Moran D.A.P."/>
            <person name="Shinohara A."/>
            <person name="Yoshida Y."/>
            <person name="Fujiwara M."/>
            <person name="Mori M."/>
            <person name="Tomita M."/>
            <person name="Arakawa K."/>
        </authorList>
    </citation>
    <scope>NUCLEOTIDE SEQUENCE [LARGE SCALE GENOMIC DNA]</scope>
</reference>
<organism evidence="1 2">
    <name type="scientific">Araneus ventricosus</name>
    <name type="common">Orbweaver spider</name>
    <name type="synonym">Epeira ventricosa</name>
    <dbReference type="NCBI Taxonomy" id="182803"/>
    <lineage>
        <taxon>Eukaryota</taxon>
        <taxon>Metazoa</taxon>
        <taxon>Ecdysozoa</taxon>
        <taxon>Arthropoda</taxon>
        <taxon>Chelicerata</taxon>
        <taxon>Arachnida</taxon>
        <taxon>Araneae</taxon>
        <taxon>Araneomorphae</taxon>
        <taxon>Entelegynae</taxon>
        <taxon>Araneoidea</taxon>
        <taxon>Araneidae</taxon>
        <taxon>Araneus</taxon>
    </lineage>
</organism>